<sequence>MGRGPIFLDDVDCSGDEERLIDCEHNGISVHDCYHYQDAGVYCSPRGLP</sequence>
<dbReference type="PANTHER" id="PTHR48071">
    <property type="entry name" value="SRCR DOMAIN-CONTAINING PROTEIN"/>
    <property type="match status" value="1"/>
</dbReference>
<keyword evidence="1 2" id="KW-1015">Disulfide bond</keyword>
<dbReference type="InterPro" id="IPR036772">
    <property type="entry name" value="SRCR-like_dom_sf"/>
</dbReference>
<evidence type="ECO:0000259" key="3">
    <source>
        <dbReference type="PROSITE" id="PS50287"/>
    </source>
</evidence>
<dbReference type="Pfam" id="PF00530">
    <property type="entry name" value="SRCR"/>
    <property type="match status" value="1"/>
</dbReference>
<dbReference type="SUPFAM" id="SSF56487">
    <property type="entry name" value="SRCR-like"/>
    <property type="match status" value="1"/>
</dbReference>
<dbReference type="GO" id="GO:0016020">
    <property type="term" value="C:membrane"/>
    <property type="evidence" value="ECO:0007669"/>
    <property type="project" value="InterPro"/>
</dbReference>
<keyword evidence="5" id="KW-1185">Reference proteome</keyword>
<gene>
    <name evidence="4" type="ORF">GBAR_LOCUS16527</name>
</gene>
<evidence type="ECO:0000256" key="1">
    <source>
        <dbReference type="ARBA" id="ARBA00023157"/>
    </source>
</evidence>
<evidence type="ECO:0000256" key="2">
    <source>
        <dbReference type="PROSITE-ProRule" id="PRU00196"/>
    </source>
</evidence>
<proteinExistence type="predicted"/>
<comment type="caution">
    <text evidence="2">Lacks conserved residue(s) required for the propagation of feature annotation.</text>
</comment>
<dbReference type="PRINTS" id="PR00258">
    <property type="entry name" value="SPERACTRCPTR"/>
</dbReference>
<evidence type="ECO:0000313" key="4">
    <source>
        <dbReference type="EMBL" id="CAI8029054.1"/>
    </source>
</evidence>
<organism evidence="4 5">
    <name type="scientific">Geodia barretti</name>
    <name type="common">Barrett's horny sponge</name>
    <dbReference type="NCBI Taxonomy" id="519541"/>
    <lineage>
        <taxon>Eukaryota</taxon>
        <taxon>Metazoa</taxon>
        <taxon>Porifera</taxon>
        <taxon>Demospongiae</taxon>
        <taxon>Heteroscleromorpha</taxon>
        <taxon>Tetractinellida</taxon>
        <taxon>Astrophorina</taxon>
        <taxon>Geodiidae</taxon>
        <taxon>Geodia</taxon>
    </lineage>
</organism>
<feature type="domain" description="SRCR" evidence="3">
    <location>
        <begin position="1"/>
        <end position="44"/>
    </location>
</feature>
<evidence type="ECO:0000313" key="5">
    <source>
        <dbReference type="Proteomes" id="UP001174909"/>
    </source>
</evidence>
<protein>
    <submittedName>
        <fullName evidence="4">Deleted in malignant brain tumors 1 protein</fullName>
    </submittedName>
</protein>
<dbReference type="InterPro" id="IPR001190">
    <property type="entry name" value="SRCR"/>
</dbReference>
<name>A0AA35SG62_GEOBA</name>
<comment type="caution">
    <text evidence="4">The sequence shown here is derived from an EMBL/GenBank/DDBJ whole genome shotgun (WGS) entry which is preliminary data.</text>
</comment>
<dbReference type="PANTHER" id="PTHR48071:SF18">
    <property type="entry name" value="DELETED IN MALIGNANT BRAIN TUMORS 1 PROTEIN-RELATED"/>
    <property type="match status" value="1"/>
</dbReference>
<dbReference type="Proteomes" id="UP001174909">
    <property type="component" value="Unassembled WGS sequence"/>
</dbReference>
<dbReference type="EMBL" id="CASHTH010002377">
    <property type="protein sequence ID" value="CAI8029054.1"/>
    <property type="molecule type" value="Genomic_DNA"/>
</dbReference>
<feature type="disulfide bond" evidence="2">
    <location>
        <begin position="13"/>
        <end position="23"/>
    </location>
</feature>
<dbReference type="AlphaFoldDB" id="A0AA35SG62"/>
<dbReference type="Gene3D" id="3.10.250.10">
    <property type="entry name" value="SRCR-like domain"/>
    <property type="match status" value="1"/>
</dbReference>
<reference evidence="4" key="1">
    <citation type="submission" date="2023-03" db="EMBL/GenBank/DDBJ databases">
        <authorList>
            <person name="Steffen K."/>
            <person name="Cardenas P."/>
        </authorList>
    </citation>
    <scope>NUCLEOTIDE SEQUENCE</scope>
</reference>
<dbReference type="PROSITE" id="PS50287">
    <property type="entry name" value="SRCR_2"/>
    <property type="match status" value="1"/>
</dbReference>
<accession>A0AA35SG62</accession>